<accession>X0VDR0</accession>
<evidence type="ECO:0000313" key="1">
    <source>
        <dbReference type="EMBL" id="GAG10603.1"/>
    </source>
</evidence>
<proteinExistence type="predicted"/>
<comment type="caution">
    <text evidence="1">The sequence shown here is derived from an EMBL/GenBank/DDBJ whole genome shotgun (WGS) entry which is preliminary data.</text>
</comment>
<dbReference type="AlphaFoldDB" id="X0VDR0"/>
<protein>
    <submittedName>
        <fullName evidence="1">Uncharacterized protein</fullName>
    </submittedName>
</protein>
<gene>
    <name evidence="1" type="ORF">S01H1_35294</name>
</gene>
<reference evidence="1" key="1">
    <citation type="journal article" date="2014" name="Front. Microbiol.">
        <title>High frequency of phylogenetically diverse reductive dehalogenase-homologous genes in deep subseafloor sedimentary metagenomes.</title>
        <authorList>
            <person name="Kawai M."/>
            <person name="Futagami T."/>
            <person name="Toyoda A."/>
            <person name="Takaki Y."/>
            <person name="Nishi S."/>
            <person name="Hori S."/>
            <person name="Arai W."/>
            <person name="Tsubouchi T."/>
            <person name="Morono Y."/>
            <person name="Uchiyama I."/>
            <person name="Ito T."/>
            <person name="Fujiyama A."/>
            <person name="Inagaki F."/>
            <person name="Takami H."/>
        </authorList>
    </citation>
    <scope>NUCLEOTIDE SEQUENCE</scope>
    <source>
        <strain evidence="1">Expedition CK06-06</strain>
    </source>
</reference>
<name>X0VDR0_9ZZZZ</name>
<organism evidence="1">
    <name type="scientific">marine sediment metagenome</name>
    <dbReference type="NCBI Taxonomy" id="412755"/>
    <lineage>
        <taxon>unclassified sequences</taxon>
        <taxon>metagenomes</taxon>
        <taxon>ecological metagenomes</taxon>
    </lineage>
</organism>
<sequence length="82" mass="9229">MPPPESGKRLTKQQIDLLVKWVGDGAPYQAYWAYVPPKKHATPKLDSSWSDDPIDNFIVDSLNTRKIAPSPDAGLRTLIRRV</sequence>
<feature type="non-terminal residue" evidence="1">
    <location>
        <position position="82"/>
    </location>
</feature>
<dbReference type="PANTHER" id="PTHR35889">
    <property type="entry name" value="CYCLOINULO-OLIGOSACCHARIDE FRUCTANOTRANSFERASE-RELATED"/>
    <property type="match status" value="1"/>
</dbReference>
<dbReference type="EMBL" id="BARS01022048">
    <property type="protein sequence ID" value="GAG10603.1"/>
    <property type="molecule type" value="Genomic_DNA"/>
</dbReference>
<dbReference type="PANTHER" id="PTHR35889:SF3">
    <property type="entry name" value="F-BOX DOMAIN-CONTAINING PROTEIN"/>
    <property type="match status" value="1"/>
</dbReference>